<dbReference type="EMBL" id="UINC01208708">
    <property type="protein sequence ID" value="SVE31385.1"/>
    <property type="molecule type" value="Genomic_DNA"/>
</dbReference>
<keyword evidence="1" id="KW-0812">Transmembrane</keyword>
<reference evidence="2" key="1">
    <citation type="submission" date="2018-05" db="EMBL/GenBank/DDBJ databases">
        <authorList>
            <person name="Lanie J.A."/>
            <person name="Ng W.-L."/>
            <person name="Kazmierczak K.M."/>
            <person name="Andrzejewski T.M."/>
            <person name="Davidsen T.M."/>
            <person name="Wayne K.J."/>
            <person name="Tettelin H."/>
            <person name="Glass J.I."/>
            <person name="Rusch D."/>
            <person name="Podicherti R."/>
            <person name="Tsui H.-C.T."/>
            <person name="Winkler M.E."/>
        </authorList>
    </citation>
    <scope>NUCLEOTIDE SEQUENCE</scope>
</reference>
<dbReference type="AlphaFoldDB" id="A0A383CI35"/>
<evidence type="ECO:0000256" key="1">
    <source>
        <dbReference type="SAM" id="Phobius"/>
    </source>
</evidence>
<feature type="non-terminal residue" evidence="2">
    <location>
        <position position="1"/>
    </location>
</feature>
<name>A0A383CI35_9ZZZZ</name>
<evidence type="ECO:0008006" key="3">
    <source>
        <dbReference type="Google" id="ProtNLM"/>
    </source>
</evidence>
<accession>A0A383CI35</accession>
<evidence type="ECO:0000313" key="2">
    <source>
        <dbReference type="EMBL" id="SVE31385.1"/>
    </source>
</evidence>
<gene>
    <name evidence="2" type="ORF">METZ01_LOCUS484239</name>
</gene>
<feature type="transmembrane region" description="Helical" evidence="1">
    <location>
        <begin position="9"/>
        <end position="26"/>
    </location>
</feature>
<keyword evidence="1" id="KW-1133">Transmembrane helix</keyword>
<keyword evidence="1" id="KW-0472">Membrane</keyword>
<protein>
    <recommendedName>
        <fullName evidence="3">Cytochrome c domain-containing protein</fullName>
    </recommendedName>
</protein>
<feature type="non-terminal residue" evidence="2">
    <location>
        <position position="129"/>
    </location>
</feature>
<sequence>VKDQDTNKVALIAGVLMIVIVVTTQWESIASLVKSPEPLKPVQTKTNQANLATLAHSNTPAPPGKIIWPPDARPHDERIANGEMLSLQFCGGCHVRPEPDVLTKANWSETLHWMSYWVGITPPEKGLEN</sequence>
<organism evidence="2">
    <name type="scientific">marine metagenome</name>
    <dbReference type="NCBI Taxonomy" id="408172"/>
    <lineage>
        <taxon>unclassified sequences</taxon>
        <taxon>metagenomes</taxon>
        <taxon>ecological metagenomes</taxon>
    </lineage>
</organism>
<proteinExistence type="predicted"/>